<protein>
    <submittedName>
        <fullName evidence="8">E3 UFM1-protein ligase 1</fullName>
    </submittedName>
</protein>
<dbReference type="GO" id="GO:0016874">
    <property type="term" value="F:ligase activity"/>
    <property type="evidence" value="ECO:0007669"/>
    <property type="project" value="UniProtKB-KW"/>
</dbReference>
<sequence length="835" mass="93621">MASRSFWGALFGVRDNPEDMMGPTRLSEDACEDLVQNLVRLGYLTNVSNSLDGRSFITHEHLAQEILLQLEKRNGRISVLDLPRAVNANLSDIQVRVLELVRSGSGKLFLVQDELLKVEYLNNVATQLNEELEQQGYFATADLCRKYSLGIDFMRQFLKDRVGSVILGQWDTVDRGLVIAPSFLEKEKATLLKTLNELQEPTSLQSLRQQRVVQDQLFYGLCDLLSKEPGLPGGFRGTNDQGVFVPHPYEQQQTEWIETFFRNNGFIELDSIRKRGVADPRAYIQTNHPTALLLETHAVRGSIWSVIDASVEDTIANLSWIDAKPLLPSPLTKDDIASLLRQLPSLTEPTSRIAVAPDQDSSLTGFGGGPPQEAFVIHDSIVITSGQFQKCLLKMGPLLDRSFKALVSWRLSFGADQEYEGQVEDENPSNYGEGFSLKGLIENDMNAQMRQRKDNNSKRKGSQGGIKHDGNSKKQAQDFLTMKDLKEEILLLEPDFDPALVTTVAKVLHGDLVRNLKDRNRSVVLNQVQENEEEEEEVKDKQEPVAMLDTSGKDIRSVTYSLSKRIELSAKGINVFEDPAVKNSLSKHLLQSWCIELLDLVVLHLASVGNGSAATSNNTSEAMKTRDRLERLYVEHQGQMGNDADGGRGPFTISAEDTAVLLELVPQVAIDSLKKMRKLTAGSGKHKSMIEYLDLWSSLSQDPTLSLDDANDDRPWLSNHLKELHRNLMDIQPLTEPALMLHIVTLIAFQSWAGFMLHASGKFVPRILRQLRLSIEQQSSSGSEKLEQKTATSQLELLERMLNFVLTNVKQQEQQEQQEQQQQSSDDQANKPDDP</sequence>
<evidence type="ECO:0000256" key="4">
    <source>
        <dbReference type="SAM" id="MobiDB-lite"/>
    </source>
</evidence>
<feature type="domain" description="E3 UFM1-protein ligase-like C-terminal" evidence="7">
    <location>
        <begin position="717"/>
        <end position="779"/>
    </location>
</feature>
<dbReference type="InterPro" id="IPR056579">
    <property type="entry name" value="Ufl1_N"/>
</dbReference>
<evidence type="ECO:0000256" key="3">
    <source>
        <dbReference type="ARBA" id="ARBA00022786"/>
    </source>
</evidence>
<feature type="compositionally biased region" description="Basic and acidic residues" evidence="4">
    <location>
        <begin position="466"/>
        <end position="475"/>
    </location>
</feature>
<evidence type="ECO:0000313" key="8">
    <source>
        <dbReference type="EMBL" id="KAF9982016.1"/>
    </source>
</evidence>
<organism evidence="8 9">
    <name type="scientific">Modicella reniformis</name>
    <dbReference type="NCBI Taxonomy" id="1440133"/>
    <lineage>
        <taxon>Eukaryota</taxon>
        <taxon>Fungi</taxon>
        <taxon>Fungi incertae sedis</taxon>
        <taxon>Mucoromycota</taxon>
        <taxon>Mortierellomycotina</taxon>
        <taxon>Mortierellomycetes</taxon>
        <taxon>Mortierellales</taxon>
        <taxon>Mortierellaceae</taxon>
        <taxon>Modicella</taxon>
    </lineage>
</organism>
<feature type="region of interest" description="Disordered" evidence="4">
    <location>
        <begin position="449"/>
        <end position="475"/>
    </location>
</feature>
<keyword evidence="9" id="KW-1185">Reference proteome</keyword>
<name>A0A9P6M9B8_9FUNG</name>
<feature type="region of interest" description="Disordered" evidence="4">
    <location>
        <begin position="809"/>
        <end position="835"/>
    </location>
</feature>
<dbReference type="GO" id="GO:0034976">
    <property type="term" value="P:response to endoplasmic reticulum stress"/>
    <property type="evidence" value="ECO:0007669"/>
    <property type="project" value="TreeGrafter"/>
</dbReference>
<evidence type="ECO:0000259" key="5">
    <source>
        <dbReference type="Pfam" id="PF09743"/>
    </source>
</evidence>
<evidence type="ECO:0000256" key="1">
    <source>
        <dbReference type="ARBA" id="ARBA00010789"/>
    </source>
</evidence>
<comment type="caution">
    <text evidence="8">The sequence shown here is derived from an EMBL/GenBank/DDBJ whole genome shotgun (WGS) entry which is preliminary data.</text>
</comment>
<feature type="non-terminal residue" evidence="8">
    <location>
        <position position="835"/>
    </location>
</feature>
<dbReference type="PANTHER" id="PTHR31057">
    <property type="entry name" value="E3 UFM1-PROTEIN LIGASE 1"/>
    <property type="match status" value="1"/>
</dbReference>
<comment type="similarity">
    <text evidence="1">Belongs to the UFL1 family.</text>
</comment>
<dbReference type="AlphaFoldDB" id="A0A9P6M9B8"/>
<dbReference type="OrthoDB" id="10258297at2759"/>
<dbReference type="InterPro" id="IPR056580">
    <property type="entry name" value="Ufl1_dom"/>
</dbReference>
<dbReference type="InterPro" id="IPR056761">
    <property type="entry name" value="Ufl1-like_C"/>
</dbReference>
<evidence type="ECO:0000313" key="9">
    <source>
        <dbReference type="Proteomes" id="UP000749646"/>
    </source>
</evidence>
<keyword evidence="2" id="KW-0808">Transferase</keyword>
<dbReference type="GO" id="GO:0032434">
    <property type="term" value="P:regulation of proteasomal ubiquitin-dependent protein catabolic process"/>
    <property type="evidence" value="ECO:0007669"/>
    <property type="project" value="TreeGrafter"/>
</dbReference>
<keyword evidence="8" id="KW-0436">Ligase</keyword>
<keyword evidence="3" id="KW-0833">Ubl conjugation pathway</keyword>
<dbReference type="Proteomes" id="UP000749646">
    <property type="component" value="Unassembled WGS sequence"/>
</dbReference>
<accession>A0A9P6M9B8</accession>
<dbReference type="Pfam" id="PF23659">
    <property type="entry name" value="UFL1"/>
    <property type="match status" value="1"/>
</dbReference>
<reference evidence="8" key="1">
    <citation type="journal article" date="2020" name="Fungal Divers.">
        <title>Resolving the Mortierellaceae phylogeny through synthesis of multi-gene phylogenetics and phylogenomics.</title>
        <authorList>
            <person name="Vandepol N."/>
            <person name="Liber J."/>
            <person name="Desiro A."/>
            <person name="Na H."/>
            <person name="Kennedy M."/>
            <person name="Barry K."/>
            <person name="Grigoriev I.V."/>
            <person name="Miller A.N."/>
            <person name="O'Donnell K."/>
            <person name="Stajich J.E."/>
            <person name="Bonito G."/>
        </authorList>
    </citation>
    <scope>NUCLEOTIDE SEQUENCE</scope>
    <source>
        <strain evidence="8">MES-2147</strain>
    </source>
</reference>
<evidence type="ECO:0000259" key="7">
    <source>
        <dbReference type="Pfam" id="PF25041"/>
    </source>
</evidence>
<feature type="domain" description="E3 UFM1-protein ligase 1-like N-terminal" evidence="5">
    <location>
        <begin position="24"/>
        <end position="284"/>
    </location>
</feature>
<dbReference type="Pfam" id="PF25041">
    <property type="entry name" value="UFL1_C"/>
    <property type="match status" value="1"/>
</dbReference>
<evidence type="ECO:0000259" key="6">
    <source>
        <dbReference type="Pfam" id="PF23659"/>
    </source>
</evidence>
<evidence type="ECO:0000256" key="2">
    <source>
        <dbReference type="ARBA" id="ARBA00022679"/>
    </source>
</evidence>
<dbReference type="PANTHER" id="PTHR31057:SF0">
    <property type="entry name" value="E3 UFM1-PROTEIN LIGASE 1"/>
    <property type="match status" value="1"/>
</dbReference>
<dbReference type="InterPro" id="IPR018611">
    <property type="entry name" value="Ufl1"/>
</dbReference>
<dbReference type="GO" id="GO:0005789">
    <property type="term" value="C:endoplasmic reticulum membrane"/>
    <property type="evidence" value="ECO:0007669"/>
    <property type="project" value="TreeGrafter"/>
</dbReference>
<proteinExistence type="inferred from homology"/>
<dbReference type="GO" id="GO:0061666">
    <property type="term" value="F:UFM1 ligase activity"/>
    <property type="evidence" value="ECO:0007669"/>
    <property type="project" value="InterPro"/>
</dbReference>
<feature type="compositionally biased region" description="Low complexity" evidence="4">
    <location>
        <begin position="811"/>
        <end position="823"/>
    </location>
</feature>
<dbReference type="GO" id="GO:1990592">
    <property type="term" value="P:protein K69-linked ufmylation"/>
    <property type="evidence" value="ECO:0007669"/>
    <property type="project" value="TreeGrafter"/>
</dbReference>
<dbReference type="EMBL" id="JAAAHW010003633">
    <property type="protein sequence ID" value="KAF9982016.1"/>
    <property type="molecule type" value="Genomic_DNA"/>
</dbReference>
<gene>
    <name evidence="8" type="primary">UFL1</name>
    <name evidence="8" type="ORF">BGZ65_003337</name>
</gene>
<dbReference type="Pfam" id="PF09743">
    <property type="entry name" value="E3_UFM1_ligase"/>
    <property type="match status" value="1"/>
</dbReference>
<feature type="domain" description="E3 UFM1-protein ligase 1-like" evidence="6">
    <location>
        <begin position="561"/>
        <end position="626"/>
    </location>
</feature>
<dbReference type="Pfam" id="PF25870">
    <property type="entry name" value="WHD_UFL1_5th"/>
    <property type="match status" value="1"/>
</dbReference>